<keyword evidence="3" id="KW-1185">Reference proteome</keyword>
<feature type="compositionally biased region" description="Basic and acidic residues" evidence="1">
    <location>
        <begin position="83"/>
        <end position="96"/>
    </location>
</feature>
<evidence type="ECO:0000256" key="1">
    <source>
        <dbReference type="SAM" id="MobiDB-lite"/>
    </source>
</evidence>
<sequence>MGNLEAVPVRPFLTHRQVRMVAGTQAFLIHRLGTRARLRRRRRSPDGMDRSGFMGDGAAFHRRRRVQPQAGSMRECPCIGVRVAKERRDRAGRRDGSPYPRYPGLEGRDHLADPPSLGSRGHQPADHPRRQALGPTRTGISAPPRLGRRPKPFRFGNKPGPGSMTRDLGR</sequence>
<gene>
    <name evidence="2" type="ORF">ABIC20_002484</name>
</gene>
<comment type="caution">
    <text evidence="2">The sequence shown here is derived from an EMBL/GenBank/DDBJ whole genome shotgun (WGS) entry which is preliminary data.</text>
</comment>
<reference evidence="2 3" key="1">
    <citation type="submission" date="2024-06" db="EMBL/GenBank/DDBJ databases">
        <title>Genomics of switchgrass bacterial isolates.</title>
        <authorList>
            <person name="Shade A."/>
        </authorList>
    </citation>
    <scope>NUCLEOTIDE SEQUENCE [LARGE SCALE GENOMIC DNA]</scope>
    <source>
        <strain evidence="2 3">PvP084</strain>
    </source>
</reference>
<dbReference type="Proteomes" id="UP001549119">
    <property type="component" value="Unassembled WGS sequence"/>
</dbReference>
<proteinExistence type="predicted"/>
<evidence type="ECO:0000313" key="3">
    <source>
        <dbReference type="Proteomes" id="UP001549119"/>
    </source>
</evidence>
<accession>A0ABV2NFE6</accession>
<organism evidence="2 3">
    <name type="scientific">Methylobacterium radiotolerans</name>
    <dbReference type="NCBI Taxonomy" id="31998"/>
    <lineage>
        <taxon>Bacteria</taxon>
        <taxon>Pseudomonadati</taxon>
        <taxon>Pseudomonadota</taxon>
        <taxon>Alphaproteobacteria</taxon>
        <taxon>Hyphomicrobiales</taxon>
        <taxon>Methylobacteriaceae</taxon>
        <taxon>Methylobacterium</taxon>
    </lineage>
</organism>
<name>A0ABV2NFE6_9HYPH</name>
<evidence type="ECO:0000313" key="2">
    <source>
        <dbReference type="EMBL" id="MET3865175.1"/>
    </source>
</evidence>
<protein>
    <submittedName>
        <fullName evidence="2">Uncharacterized protein</fullName>
    </submittedName>
</protein>
<feature type="region of interest" description="Disordered" evidence="1">
    <location>
        <begin position="79"/>
        <end position="170"/>
    </location>
</feature>
<dbReference type="EMBL" id="JBEPNW010000002">
    <property type="protein sequence ID" value="MET3865175.1"/>
    <property type="molecule type" value="Genomic_DNA"/>
</dbReference>